<dbReference type="SUPFAM" id="SSF52047">
    <property type="entry name" value="RNI-like"/>
    <property type="match status" value="1"/>
</dbReference>
<keyword evidence="2" id="KW-0378">Hydrolase</keyword>
<keyword evidence="1" id="KW-1133">Transmembrane helix</keyword>
<feature type="transmembrane region" description="Helical" evidence="1">
    <location>
        <begin position="39"/>
        <end position="58"/>
    </location>
</feature>
<keyword evidence="2" id="KW-0540">Nuclease</keyword>
<reference evidence="3" key="1">
    <citation type="journal article" date="2006" name="PLoS Biol.">
        <title>Macronuclear genome sequence of the ciliate Tetrahymena thermophila, a model eukaryote.</title>
        <authorList>
            <person name="Eisen J.A."/>
            <person name="Coyne R.S."/>
            <person name="Wu M."/>
            <person name="Wu D."/>
            <person name="Thiagarajan M."/>
            <person name="Wortman J.R."/>
            <person name="Badger J.H."/>
            <person name="Ren Q."/>
            <person name="Amedeo P."/>
            <person name="Jones K.M."/>
            <person name="Tallon L.J."/>
            <person name="Delcher A.L."/>
            <person name="Salzberg S.L."/>
            <person name="Silva J.C."/>
            <person name="Haas B.J."/>
            <person name="Majoros W.H."/>
            <person name="Farzad M."/>
            <person name="Carlton J.M."/>
            <person name="Smith R.K. Jr."/>
            <person name="Garg J."/>
            <person name="Pearlman R.E."/>
            <person name="Karrer K.M."/>
            <person name="Sun L."/>
            <person name="Manning G."/>
            <person name="Elde N.C."/>
            <person name="Turkewitz A.P."/>
            <person name="Asai D.J."/>
            <person name="Wilkes D.E."/>
            <person name="Wang Y."/>
            <person name="Cai H."/>
            <person name="Collins K."/>
            <person name="Stewart B.A."/>
            <person name="Lee S.R."/>
            <person name="Wilamowska K."/>
            <person name="Weinberg Z."/>
            <person name="Ruzzo W.L."/>
            <person name="Wloga D."/>
            <person name="Gaertig J."/>
            <person name="Frankel J."/>
            <person name="Tsao C.-C."/>
            <person name="Gorovsky M.A."/>
            <person name="Keeling P.J."/>
            <person name="Waller R.F."/>
            <person name="Patron N.J."/>
            <person name="Cherry J.M."/>
            <person name="Stover N.A."/>
            <person name="Krieger C.J."/>
            <person name="del Toro C."/>
            <person name="Ryder H.F."/>
            <person name="Williamson S.C."/>
            <person name="Barbeau R.A."/>
            <person name="Hamilton E.P."/>
            <person name="Orias E."/>
        </authorList>
    </citation>
    <scope>NUCLEOTIDE SEQUENCE [LARGE SCALE GENOMIC DNA]</scope>
    <source>
        <strain evidence="3">SB210</strain>
    </source>
</reference>
<dbReference type="GO" id="GO:0005634">
    <property type="term" value="C:nucleus"/>
    <property type="evidence" value="ECO:0007669"/>
    <property type="project" value="UniProtKB-ARBA"/>
</dbReference>
<dbReference type="GO" id="GO:0003676">
    <property type="term" value="F:nucleic acid binding"/>
    <property type="evidence" value="ECO:0007669"/>
    <property type="project" value="InterPro"/>
</dbReference>
<dbReference type="GeneID" id="7836982"/>
<dbReference type="SUPFAM" id="SSF53032">
    <property type="entry name" value="tRNA-intron endonuclease catalytic domain-like"/>
    <property type="match status" value="1"/>
</dbReference>
<accession>I7MJL7</accession>
<dbReference type="InterPro" id="IPR036167">
    <property type="entry name" value="tRNA_intron_Endo_cat-like_sf"/>
</dbReference>
<dbReference type="RefSeq" id="XP_001026998.2">
    <property type="nucleotide sequence ID" value="XM_001026998.2"/>
</dbReference>
<evidence type="ECO:0000256" key="1">
    <source>
        <dbReference type="SAM" id="Phobius"/>
    </source>
</evidence>
<name>I7MJL7_TETTS</name>
<dbReference type="AlphaFoldDB" id="I7MJL7"/>
<protein>
    <submittedName>
        <fullName evidence="2">tRNA intron endonuclease, catalytic carboxy-terminal domain protein</fullName>
    </submittedName>
</protein>
<dbReference type="KEGG" id="tet:TTHERM_00689950"/>
<gene>
    <name evidence="2" type="ORF">TTHERM_00689950</name>
</gene>
<keyword evidence="2" id="KW-0255">Endonuclease</keyword>
<dbReference type="GO" id="GO:0006388">
    <property type="term" value="P:tRNA splicing, via endonucleolytic cleavage and ligation"/>
    <property type="evidence" value="ECO:0007669"/>
    <property type="project" value="InterPro"/>
</dbReference>
<dbReference type="InParanoid" id="I7MJL7"/>
<proteinExistence type="predicted"/>
<dbReference type="Gene3D" id="3.40.1350.10">
    <property type="match status" value="1"/>
</dbReference>
<dbReference type="InterPro" id="IPR032675">
    <property type="entry name" value="LRR_dom_sf"/>
</dbReference>
<keyword evidence="3" id="KW-1185">Reference proteome</keyword>
<evidence type="ECO:0000313" key="2">
    <source>
        <dbReference type="EMBL" id="EAS06756.2"/>
    </source>
</evidence>
<sequence>MERLFKRYSKYKILRIESDQDEGLQEKVLERIKYRNQMIFLWVTCQNIQIIIEVFWVINGQIADFYCLLDGNKINDIKDVHNFSRELIMLTNLKKFSLSLINMNNKIDDFEDLFENISLLSKLEDLQLDFRGNKISQKSHQNICKLFQKLNNLKHLDLLLSYSGVNNNNLQSLGSSFSQMNHLESIQIDISRNIFNSLGLQNFFISFTQNKFQNLQEIEILCDNNQLNELNSIKYFSNVINTFKSLSRIKLSLSECNIQDQELADFVSLIQANQNIRFFDLDLSFNNLSNQRFYQIHQILSQLLNLQKLNLKLSLKQGQKDTQVDLLKFCRILLEVGYLTQINIDLEQIQEFLFNPRGYLTTISIKASSIYVEDNNLEKKETTEQLNNTLKLNPKSGQSILSNDKLEVLNQDLNQKKEEDEENQEKNVPSKQFSKLNTDQEILNTSENVQQIDESDEFDSKKRQYTEEFFKYVKVEKYSNEIQIKEFILNIIKRNLLSIDRLIVYFKLRQQNKYQIEDAQNYGVDYTLYQLSTNTQDENLDAQTQKHQHSVYLLKIGGALNMWLGYARIAHNVNKVMIIAQISYNNKQENYLCSFDQIIKDWFQQKNIKMERENQSQNIKPKEEEFEIQINKLVELFNLDLISFGVSKDN</sequence>
<dbReference type="EMBL" id="GG662260">
    <property type="protein sequence ID" value="EAS06756.2"/>
    <property type="molecule type" value="Genomic_DNA"/>
</dbReference>
<keyword evidence="1" id="KW-0812">Transmembrane</keyword>
<dbReference type="GO" id="GO:0004519">
    <property type="term" value="F:endonuclease activity"/>
    <property type="evidence" value="ECO:0007669"/>
    <property type="project" value="UniProtKB-KW"/>
</dbReference>
<dbReference type="Gene3D" id="3.80.10.10">
    <property type="entry name" value="Ribonuclease Inhibitor"/>
    <property type="match status" value="1"/>
</dbReference>
<dbReference type="InterPro" id="IPR011856">
    <property type="entry name" value="tRNA_endonuc-like_dom_sf"/>
</dbReference>
<organism evidence="2 3">
    <name type="scientific">Tetrahymena thermophila (strain SB210)</name>
    <dbReference type="NCBI Taxonomy" id="312017"/>
    <lineage>
        <taxon>Eukaryota</taxon>
        <taxon>Sar</taxon>
        <taxon>Alveolata</taxon>
        <taxon>Ciliophora</taxon>
        <taxon>Intramacronucleata</taxon>
        <taxon>Oligohymenophorea</taxon>
        <taxon>Hymenostomatida</taxon>
        <taxon>Tetrahymenina</taxon>
        <taxon>Tetrahymenidae</taxon>
        <taxon>Tetrahymena</taxon>
    </lineage>
</organism>
<evidence type="ECO:0000313" key="3">
    <source>
        <dbReference type="Proteomes" id="UP000009168"/>
    </source>
</evidence>
<keyword evidence="1" id="KW-0472">Membrane</keyword>
<dbReference type="Proteomes" id="UP000009168">
    <property type="component" value="Unassembled WGS sequence"/>
</dbReference>